<reference evidence="2 3" key="1">
    <citation type="submission" date="2018-10" db="EMBL/GenBank/DDBJ databases">
        <title>Lactobacillus sp. R7 and Lactobacillus sp. R19 isolated from fermented mustard green product of Taiwan.</title>
        <authorList>
            <person name="Lin S.-T."/>
        </authorList>
    </citation>
    <scope>NUCLEOTIDE SEQUENCE [LARGE SCALE GENOMIC DNA]</scope>
    <source>
        <strain evidence="2 3">BCRC 81127</strain>
    </source>
</reference>
<dbReference type="Proteomes" id="UP000298021">
    <property type="component" value="Unassembled WGS sequence"/>
</dbReference>
<feature type="domain" description="Transposase DDE" evidence="1">
    <location>
        <begin position="2"/>
        <end position="71"/>
    </location>
</feature>
<dbReference type="EMBL" id="RKLY01000002">
    <property type="protein sequence ID" value="TGD25160.1"/>
    <property type="molecule type" value="Genomic_DNA"/>
</dbReference>
<accession>A0A4Z0JSY0</accession>
<name>A0A4Z0JSY0_9LACO</name>
<sequence>NANWEYFKNKAKEQLSSEVGQSIYAQRKIDVEPIFADLKVHLSFNRLSVRGLENAKIEIGLALMSNNLAELARLLSYPAEYQKNTIGIPYFMEISIVFF</sequence>
<protein>
    <submittedName>
        <fullName evidence="2">IS5/IS1182 family transposase</fullName>
    </submittedName>
</protein>
<dbReference type="InterPro" id="IPR025668">
    <property type="entry name" value="Tnp_DDE_dom"/>
</dbReference>
<dbReference type="AlphaFoldDB" id="A0A4Z0JSY0"/>
<evidence type="ECO:0000259" key="1">
    <source>
        <dbReference type="Pfam" id="PF13751"/>
    </source>
</evidence>
<proteinExistence type="predicted"/>
<comment type="caution">
    <text evidence="2">The sequence shown here is derived from an EMBL/GenBank/DDBJ whole genome shotgun (WGS) entry which is preliminary data.</text>
</comment>
<gene>
    <name evidence="2" type="ORF">EGT49_01510</name>
</gene>
<dbReference type="Pfam" id="PF13751">
    <property type="entry name" value="DDE_Tnp_1_6"/>
    <property type="match status" value="1"/>
</dbReference>
<organism evidence="2 3">
    <name type="scientific">Companilactobacillus suantsaicola</name>
    <dbReference type="NCBI Taxonomy" id="2487723"/>
    <lineage>
        <taxon>Bacteria</taxon>
        <taxon>Bacillati</taxon>
        <taxon>Bacillota</taxon>
        <taxon>Bacilli</taxon>
        <taxon>Lactobacillales</taxon>
        <taxon>Lactobacillaceae</taxon>
        <taxon>Companilactobacillus</taxon>
    </lineage>
</organism>
<keyword evidence="3" id="KW-1185">Reference proteome</keyword>
<feature type="non-terminal residue" evidence="2">
    <location>
        <position position="1"/>
    </location>
</feature>
<dbReference type="RefSeq" id="WP_167849714.1">
    <property type="nucleotide sequence ID" value="NZ_RKLY01000002.1"/>
</dbReference>
<evidence type="ECO:0000313" key="3">
    <source>
        <dbReference type="Proteomes" id="UP000298021"/>
    </source>
</evidence>
<evidence type="ECO:0000313" key="2">
    <source>
        <dbReference type="EMBL" id="TGD25160.1"/>
    </source>
</evidence>